<dbReference type="AlphaFoldDB" id="A0A6N7PP06"/>
<dbReference type="OrthoDB" id="5521411at2"/>
<dbReference type="Proteomes" id="UP000440224">
    <property type="component" value="Unassembled WGS sequence"/>
</dbReference>
<evidence type="ECO:0000313" key="2">
    <source>
        <dbReference type="Proteomes" id="UP000440224"/>
    </source>
</evidence>
<organism evidence="1 2">
    <name type="scientific">Polyangium spumosum</name>
    <dbReference type="NCBI Taxonomy" id="889282"/>
    <lineage>
        <taxon>Bacteria</taxon>
        <taxon>Pseudomonadati</taxon>
        <taxon>Myxococcota</taxon>
        <taxon>Polyangia</taxon>
        <taxon>Polyangiales</taxon>
        <taxon>Polyangiaceae</taxon>
        <taxon>Polyangium</taxon>
    </lineage>
</organism>
<evidence type="ECO:0000313" key="1">
    <source>
        <dbReference type="EMBL" id="MRG93669.1"/>
    </source>
</evidence>
<accession>A0A6N7PP06</accession>
<dbReference type="EMBL" id="WJIE01000004">
    <property type="protein sequence ID" value="MRG93669.1"/>
    <property type="molecule type" value="Genomic_DNA"/>
</dbReference>
<keyword evidence="2" id="KW-1185">Reference proteome</keyword>
<protein>
    <submittedName>
        <fullName evidence="1">Uncharacterized protein</fullName>
    </submittedName>
</protein>
<name>A0A6N7PP06_9BACT</name>
<proteinExistence type="predicted"/>
<sequence length="193" mass="22039">MIEKWSVDTNMTTEKEIDPFGGELTTANVTLLVKSLERHRTFAEAVDDHRRLEAEFVARAGDDEFAVLQTRRCIAETILSIAREKHPPFEVCREAWSEVLRLGFTDLGDRCNASRFFADCCAYDENPEEGLAVLDPLVADLERGLEEARATQNSTEFYEYELESLLKLRDVLRAQRRGEPIQGKSTRRLDEAP</sequence>
<dbReference type="RefSeq" id="WP_153820479.1">
    <property type="nucleotide sequence ID" value="NZ_WJIE01000004.1"/>
</dbReference>
<comment type="caution">
    <text evidence="1">The sequence shown here is derived from an EMBL/GenBank/DDBJ whole genome shotgun (WGS) entry which is preliminary data.</text>
</comment>
<gene>
    <name evidence="1" type="ORF">GF068_17380</name>
</gene>
<reference evidence="1 2" key="1">
    <citation type="submission" date="2019-10" db="EMBL/GenBank/DDBJ databases">
        <title>A soil myxobacterium in the family Polyangiaceae.</title>
        <authorList>
            <person name="Li Y."/>
            <person name="Wang J."/>
        </authorList>
    </citation>
    <scope>NUCLEOTIDE SEQUENCE [LARGE SCALE GENOMIC DNA]</scope>
    <source>
        <strain evidence="1 2">DSM 14734</strain>
    </source>
</reference>